<name>A0A165LCU4_EXIGL</name>
<evidence type="ECO:0000256" key="1">
    <source>
        <dbReference type="SAM" id="MobiDB-lite"/>
    </source>
</evidence>
<dbReference type="Proteomes" id="UP000077266">
    <property type="component" value="Unassembled WGS sequence"/>
</dbReference>
<proteinExistence type="predicted"/>
<feature type="region of interest" description="Disordered" evidence="1">
    <location>
        <begin position="1"/>
        <end position="39"/>
    </location>
</feature>
<organism evidence="2 3">
    <name type="scientific">Exidia glandulosa HHB12029</name>
    <dbReference type="NCBI Taxonomy" id="1314781"/>
    <lineage>
        <taxon>Eukaryota</taxon>
        <taxon>Fungi</taxon>
        <taxon>Dikarya</taxon>
        <taxon>Basidiomycota</taxon>
        <taxon>Agaricomycotina</taxon>
        <taxon>Agaricomycetes</taxon>
        <taxon>Auriculariales</taxon>
        <taxon>Exidiaceae</taxon>
        <taxon>Exidia</taxon>
    </lineage>
</organism>
<sequence>MPTFDDDPFFPQPQHHYNPTRSVNSSTTAFSDEPPSYDKTIESDKLNQEHLSQQCDCGDALSSLVRSLPPM</sequence>
<evidence type="ECO:0000313" key="3">
    <source>
        <dbReference type="Proteomes" id="UP000077266"/>
    </source>
</evidence>
<dbReference type="EMBL" id="KV425927">
    <property type="protein sequence ID" value="KZV97692.1"/>
    <property type="molecule type" value="Genomic_DNA"/>
</dbReference>
<dbReference type="AlphaFoldDB" id="A0A165LCU4"/>
<evidence type="ECO:0000313" key="2">
    <source>
        <dbReference type="EMBL" id="KZV97692.1"/>
    </source>
</evidence>
<reference evidence="2 3" key="1">
    <citation type="journal article" date="2016" name="Mol. Biol. Evol.">
        <title>Comparative Genomics of Early-Diverging Mushroom-Forming Fungi Provides Insights into the Origins of Lignocellulose Decay Capabilities.</title>
        <authorList>
            <person name="Nagy L.G."/>
            <person name="Riley R."/>
            <person name="Tritt A."/>
            <person name="Adam C."/>
            <person name="Daum C."/>
            <person name="Floudas D."/>
            <person name="Sun H."/>
            <person name="Yadav J.S."/>
            <person name="Pangilinan J."/>
            <person name="Larsson K.H."/>
            <person name="Matsuura K."/>
            <person name="Barry K."/>
            <person name="Labutti K."/>
            <person name="Kuo R."/>
            <person name="Ohm R.A."/>
            <person name="Bhattacharya S.S."/>
            <person name="Shirouzu T."/>
            <person name="Yoshinaga Y."/>
            <person name="Martin F.M."/>
            <person name="Grigoriev I.V."/>
            <person name="Hibbett D.S."/>
        </authorList>
    </citation>
    <scope>NUCLEOTIDE SEQUENCE [LARGE SCALE GENOMIC DNA]</scope>
    <source>
        <strain evidence="2 3">HHB12029</strain>
    </source>
</reference>
<gene>
    <name evidence="2" type="ORF">EXIGLDRAFT_764199</name>
</gene>
<feature type="compositionally biased region" description="Polar residues" evidence="1">
    <location>
        <begin position="15"/>
        <end position="30"/>
    </location>
</feature>
<dbReference type="InParanoid" id="A0A165LCU4"/>
<keyword evidence="3" id="KW-1185">Reference proteome</keyword>
<accession>A0A165LCU4</accession>
<protein>
    <submittedName>
        <fullName evidence="2">Uncharacterized protein</fullName>
    </submittedName>
</protein>